<evidence type="ECO:0000259" key="8">
    <source>
        <dbReference type="PROSITE" id="PS50048"/>
    </source>
</evidence>
<dbReference type="CDD" id="cd12148">
    <property type="entry name" value="fungal_TF_MHR"/>
    <property type="match status" value="1"/>
</dbReference>
<sequence length="715" mass="80257">MDLATTRGTTGAGCHLRGLNSHVAGDDPTKALVASVIPMEKNTAWIRQLPTAMQSQEVRMPIQAMKQPQRSNRRARIPLSCDPCRTRKLKCNREKPCQNCAARNEHENCMFHGPKNGPSPQAQGSTNGNAMRQRIDRLEEMVKKLVTERGKMYSSSSDAVYTPESSEPETGPAASAAAPETHEVGVGKTVMDGIHSVYLGGNDWDVINEIKRTCSQDQDEDEVGFSFNPASSHTVDGASLLFSQAKPIERIEILYTLPHKPEVDRLISQFFNHETFPITVPPILHAPTFMNEYDEHWRDPSRTSFMWLGLLFSILGITMLAYHQYGEPTEYEGMAESLFQLYRIRTAQCLLSGDIAKCLPYTVETLRFNATAELNRKDDNRRGLWMMTGVVVRAAINMGYHREPSLSSGISVIQAEYRRRIWLSVTSMDDMASFLGGFPRMMSAVYSDTKEPHNLLDSELSQHTTSLPPSRPLTEETPMTYLIIKARMFRVLGRVADFHSAPSLGSYDTVLDIDQALHEIYQNFPPHMKVEPGTDNIRRLHTDGNFSNYSLMSRVANRFMLSRNRCITSALALLEFQQGLDSSFYKMSLTRQLLRLPAMILFLELELRRTASEADMSPDSSVLLQTLEKSCACWEESIHVYDEARKVHGLLVGMLLTFNSGSDTKPIAAEVPLPAKSFDHLGPGSQFDASNGGLLFEKDLCDMDFDWVGYVGFLH</sequence>
<feature type="compositionally biased region" description="Polar residues" evidence="7">
    <location>
        <begin position="153"/>
        <end position="165"/>
    </location>
</feature>
<keyword evidence="4" id="KW-0238">DNA-binding</keyword>
<evidence type="ECO:0000256" key="1">
    <source>
        <dbReference type="ARBA" id="ARBA00022723"/>
    </source>
</evidence>
<gene>
    <name evidence="9" type="ORF">SUNI508_04228</name>
</gene>
<dbReference type="Pfam" id="PF00172">
    <property type="entry name" value="Zn_clus"/>
    <property type="match status" value="1"/>
</dbReference>
<feature type="domain" description="Zn(2)-C6 fungal-type" evidence="8">
    <location>
        <begin position="80"/>
        <end position="111"/>
    </location>
</feature>
<evidence type="ECO:0000256" key="7">
    <source>
        <dbReference type="SAM" id="MobiDB-lite"/>
    </source>
</evidence>
<evidence type="ECO:0000313" key="10">
    <source>
        <dbReference type="Proteomes" id="UP001408356"/>
    </source>
</evidence>
<evidence type="ECO:0000313" key="9">
    <source>
        <dbReference type="EMBL" id="KAK9423334.1"/>
    </source>
</evidence>
<organism evidence="9 10">
    <name type="scientific">Seiridium unicorne</name>
    <dbReference type="NCBI Taxonomy" id="138068"/>
    <lineage>
        <taxon>Eukaryota</taxon>
        <taxon>Fungi</taxon>
        <taxon>Dikarya</taxon>
        <taxon>Ascomycota</taxon>
        <taxon>Pezizomycotina</taxon>
        <taxon>Sordariomycetes</taxon>
        <taxon>Xylariomycetidae</taxon>
        <taxon>Amphisphaeriales</taxon>
        <taxon>Sporocadaceae</taxon>
        <taxon>Seiridium</taxon>
    </lineage>
</organism>
<dbReference type="PROSITE" id="PS00463">
    <property type="entry name" value="ZN2_CY6_FUNGAL_1"/>
    <property type="match status" value="1"/>
</dbReference>
<dbReference type="PANTHER" id="PTHR31944:SF131">
    <property type="entry name" value="HEME-RESPONSIVE ZINC FINGER TRANSCRIPTION FACTOR HAP1"/>
    <property type="match status" value="1"/>
</dbReference>
<protein>
    <submittedName>
        <fullName evidence="9">Transcription factor domain-containing protein</fullName>
    </submittedName>
</protein>
<evidence type="ECO:0000256" key="4">
    <source>
        <dbReference type="ARBA" id="ARBA00023125"/>
    </source>
</evidence>
<accession>A0ABR2V8U7</accession>
<keyword evidence="10" id="KW-1185">Reference proteome</keyword>
<keyword evidence="6" id="KW-0539">Nucleus</keyword>
<keyword evidence="5" id="KW-0804">Transcription</keyword>
<dbReference type="CDD" id="cd00067">
    <property type="entry name" value="GAL4"/>
    <property type="match status" value="1"/>
</dbReference>
<dbReference type="InterPro" id="IPR036864">
    <property type="entry name" value="Zn2-C6_fun-type_DNA-bd_sf"/>
</dbReference>
<keyword evidence="2" id="KW-0862">Zinc</keyword>
<comment type="caution">
    <text evidence="9">The sequence shown here is derived from an EMBL/GenBank/DDBJ whole genome shotgun (WGS) entry which is preliminary data.</text>
</comment>
<name>A0ABR2V8U7_9PEZI</name>
<evidence type="ECO:0000256" key="6">
    <source>
        <dbReference type="ARBA" id="ARBA00023242"/>
    </source>
</evidence>
<dbReference type="SMART" id="SM00066">
    <property type="entry name" value="GAL4"/>
    <property type="match status" value="1"/>
</dbReference>
<evidence type="ECO:0000256" key="3">
    <source>
        <dbReference type="ARBA" id="ARBA00023015"/>
    </source>
</evidence>
<dbReference type="InterPro" id="IPR001138">
    <property type="entry name" value="Zn2Cys6_DnaBD"/>
</dbReference>
<proteinExistence type="predicted"/>
<dbReference type="Proteomes" id="UP001408356">
    <property type="component" value="Unassembled WGS sequence"/>
</dbReference>
<dbReference type="Pfam" id="PF04082">
    <property type="entry name" value="Fungal_trans"/>
    <property type="match status" value="1"/>
</dbReference>
<dbReference type="Gene3D" id="4.10.240.10">
    <property type="entry name" value="Zn(2)-C6 fungal-type DNA-binding domain"/>
    <property type="match status" value="1"/>
</dbReference>
<dbReference type="PROSITE" id="PS50048">
    <property type="entry name" value="ZN2_CY6_FUNGAL_2"/>
    <property type="match status" value="1"/>
</dbReference>
<dbReference type="SMART" id="SM00906">
    <property type="entry name" value="Fungal_trans"/>
    <property type="match status" value="1"/>
</dbReference>
<dbReference type="InterPro" id="IPR051430">
    <property type="entry name" value="Fungal_TF_Env_Response"/>
</dbReference>
<keyword evidence="3" id="KW-0805">Transcription regulation</keyword>
<reference evidence="9 10" key="1">
    <citation type="journal article" date="2024" name="J. Plant Pathol.">
        <title>Sequence and assembly of the genome of Seiridium unicorne, isolate CBS 538.82, causal agent of cypress canker disease.</title>
        <authorList>
            <person name="Scali E."/>
            <person name="Rocca G.D."/>
            <person name="Danti R."/>
            <person name="Garbelotto M."/>
            <person name="Barberini S."/>
            <person name="Baroncelli R."/>
            <person name="Emiliani G."/>
        </authorList>
    </citation>
    <scope>NUCLEOTIDE SEQUENCE [LARGE SCALE GENOMIC DNA]</scope>
    <source>
        <strain evidence="9 10">BM-138-508</strain>
    </source>
</reference>
<dbReference type="EMBL" id="JARVKF010000079">
    <property type="protein sequence ID" value="KAK9423334.1"/>
    <property type="molecule type" value="Genomic_DNA"/>
</dbReference>
<evidence type="ECO:0000256" key="5">
    <source>
        <dbReference type="ARBA" id="ARBA00023163"/>
    </source>
</evidence>
<dbReference type="PANTHER" id="PTHR31944">
    <property type="entry name" value="HEME-RESPONSIVE ZINC FINGER TRANSCRIPTION FACTOR HAP1"/>
    <property type="match status" value="1"/>
</dbReference>
<evidence type="ECO:0000256" key="2">
    <source>
        <dbReference type="ARBA" id="ARBA00022833"/>
    </source>
</evidence>
<feature type="region of interest" description="Disordered" evidence="7">
    <location>
        <begin position="153"/>
        <end position="180"/>
    </location>
</feature>
<dbReference type="SUPFAM" id="SSF57701">
    <property type="entry name" value="Zn2/Cys6 DNA-binding domain"/>
    <property type="match status" value="1"/>
</dbReference>
<keyword evidence="1" id="KW-0479">Metal-binding</keyword>
<dbReference type="InterPro" id="IPR007219">
    <property type="entry name" value="XnlR_reg_dom"/>
</dbReference>